<comment type="caution">
    <text evidence="1">The sequence shown here is derived from an EMBL/GenBank/DDBJ whole genome shotgun (WGS) entry which is preliminary data.</text>
</comment>
<accession>A0A6L2K8H8</accession>
<dbReference type="AlphaFoldDB" id="A0A6L2K8H8"/>
<gene>
    <name evidence="1" type="ORF">Tci_017701</name>
</gene>
<organism evidence="1">
    <name type="scientific">Tanacetum cinerariifolium</name>
    <name type="common">Dalmatian daisy</name>
    <name type="synonym">Chrysanthemum cinerariifolium</name>
    <dbReference type="NCBI Taxonomy" id="118510"/>
    <lineage>
        <taxon>Eukaryota</taxon>
        <taxon>Viridiplantae</taxon>
        <taxon>Streptophyta</taxon>
        <taxon>Embryophyta</taxon>
        <taxon>Tracheophyta</taxon>
        <taxon>Spermatophyta</taxon>
        <taxon>Magnoliopsida</taxon>
        <taxon>eudicotyledons</taxon>
        <taxon>Gunneridae</taxon>
        <taxon>Pentapetalae</taxon>
        <taxon>asterids</taxon>
        <taxon>campanulids</taxon>
        <taxon>Asterales</taxon>
        <taxon>Asteraceae</taxon>
        <taxon>Asteroideae</taxon>
        <taxon>Anthemideae</taxon>
        <taxon>Anthemidinae</taxon>
        <taxon>Tanacetum</taxon>
    </lineage>
</organism>
<protein>
    <recommendedName>
        <fullName evidence="2">No apical meristem-associated C-terminal domain-containing protein</fullName>
    </recommendedName>
</protein>
<dbReference type="EMBL" id="BKCJ010002025">
    <property type="protein sequence ID" value="GEU45723.1"/>
    <property type="molecule type" value="Genomic_DNA"/>
</dbReference>
<reference evidence="1" key="1">
    <citation type="journal article" date="2019" name="Sci. Rep.">
        <title>Draft genome of Tanacetum cinerariifolium, the natural source of mosquito coil.</title>
        <authorList>
            <person name="Yamashiro T."/>
            <person name="Shiraishi A."/>
            <person name="Satake H."/>
            <person name="Nakayama K."/>
        </authorList>
    </citation>
    <scope>NUCLEOTIDE SEQUENCE</scope>
</reference>
<evidence type="ECO:0000313" key="1">
    <source>
        <dbReference type="EMBL" id="GEU45723.1"/>
    </source>
</evidence>
<name>A0A6L2K8H8_TANCI</name>
<sequence length="208" mass="23963">MKCFWGKILSTYNSSALFELTKDMLTSKWAMFKTHCQKFNEIHKHALCLAKSGENEMDALRHAKRMFRDENKGISFSQESSWEIFRAFPKWDAPDPVLIPTVNDEGTSGENVELFGENKRPRPQGACATKKMKFESSSGTAWSQMSMFAKTMSNELQLKRESQQEKDRIVIKFGALRFLTTKTDGLSPQDSQIIEMLKDIIRAKYRVE</sequence>
<proteinExistence type="predicted"/>
<dbReference type="PANTHER" id="PTHR45023:SF4">
    <property type="entry name" value="GLYCINE-RICH PROTEIN-RELATED"/>
    <property type="match status" value="1"/>
</dbReference>
<evidence type="ECO:0008006" key="2">
    <source>
        <dbReference type="Google" id="ProtNLM"/>
    </source>
</evidence>
<dbReference type="PANTHER" id="PTHR45023">
    <property type="match status" value="1"/>
</dbReference>